<name>A0ABT2PW29_9MOLU</name>
<dbReference type="InterPro" id="IPR008979">
    <property type="entry name" value="Galactose-bd-like_sf"/>
</dbReference>
<evidence type="ECO:0000259" key="7">
    <source>
        <dbReference type="Pfam" id="PF00703"/>
    </source>
</evidence>
<dbReference type="Gene3D" id="3.20.20.80">
    <property type="entry name" value="Glycosidases"/>
    <property type="match status" value="1"/>
</dbReference>
<dbReference type="InterPro" id="IPR006103">
    <property type="entry name" value="Glyco_hydro_2_cat"/>
</dbReference>
<dbReference type="SUPFAM" id="SSF49303">
    <property type="entry name" value="beta-Galactosidase/glucuronidase domain"/>
    <property type="match status" value="1"/>
</dbReference>
<evidence type="ECO:0000256" key="4">
    <source>
        <dbReference type="ARBA" id="ARBA00022801"/>
    </source>
</evidence>
<dbReference type="PRINTS" id="PR00132">
    <property type="entry name" value="GLHYDRLASE2"/>
</dbReference>
<dbReference type="SUPFAM" id="SSF51445">
    <property type="entry name" value="(Trans)glycosidases"/>
    <property type="match status" value="1"/>
</dbReference>
<feature type="domain" description="Glycosyl hydrolases family 2 sugar binding" evidence="9">
    <location>
        <begin position="15"/>
        <end position="171"/>
    </location>
</feature>
<evidence type="ECO:0000256" key="3">
    <source>
        <dbReference type="ARBA" id="ARBA00016205"/>
    </source>
</evidence>
<dbReference type="InterPro" id="IPR017853">
    <property type="entry name" value="GH"/>
</dbReference>
<protein>
    <recommendedName>
        <fullName evidence="3">Beta-glucuronidase</fullName>
        <ecNumber evidence="2">3.2.1.31</ecNumber>
    </recommendedName>
</protein>
<evidence type="ECO:0000259" key="8">
    <source>
        <dbReference type="Pfam" id="PF02836"/>
    </source>
</evidence>
<dbReference type="Proteomes" id="UP001209076">
    <property type="component" value="Unassembled WGS sequence"/>
</dbReference>
<keyword evidence="4 6" id="KW-0378">Hydrolase</keyword>
<evidence type="ECO:0000256" key="5">
    <source>
        <dbReference type="ARBA" id="ARBA00023295"/>
    </source>
</evidence>
<evidence type="ECO:0000313" key="10">
    <source>
        <dbReference type="EMBL" id="MCU0105161.1"/>
    </source>
</evidence>
<evidence type="ECO:0000256" key="1">
    <source>
        <dbReference type="ARBA" id="ARBA00007401"/>
    </source>
</evidence>
<sequence>MLYPQMNPKRWVVSLNGLWDFAFVDLEYKPVLPLVEKQLMGVPGSYNDVFTTQKAREYVGKVCYERLIYIPDIQEGLQYYIRFGAAAHKASVYLDGELVMTHLGGFLPFDVKVEHPKSSMRLTVLLDNRLDYQSLPMGELIENEGVFKQKIYFDFFNYSGLHRDVWLYKLPLKQIKEITIKTMIQSHEAHVFYDVTTLDVVESVEIKDPKGKIYKTQNRKKDILKIEEPILWDIHQGNLYTLIVKTQCDHYEQTFGIREIYVKDQQLYLNHKPIFLKGFGMHEDHEIIGKGTHPLLHIRDFELLKWIGANSIRTSHYPYDEQMYDLADQYGILIIDEIPAVGLNFWDSRTVFQEDRVNEQSLDIYKQTLKALVERDKNHPSVIMYSLANEANTYESGAVHYFEEAFKYARTLTDLPLMIVENVNAEINLVAQFADVIGLNRYHGWYTDFSDLSVIEKQLKDSFTSYLEKFHKPIVLTEFSADTIAGLHTLPAQTFSEEFQVEFIEAYINVANHTKGVIGTHIWNFADFQTKQGLTRFNGNKKGVFTRNREPKMVAHMLRIHFTKEIKS</sequence>
<dbReference type="EMBL" id="JAOEGN010000009">
    <property type="protein sequence ID" value="MCU0105161.1"/>
    <property type="molecule type" value="Genomic_DNA"/>
</dbReference>
<dbReference type="InterPro" id="IPR006102">
    <property type="entry name" value="Ig-like_GH2"/>
</dbReference>
<dbReference type="Gene3D" id="2.60.120.260">
    <property type="entry name" value="Galactose-binding domain-like"/>
    <property type="match status" value="1"/>
</dbReference>
<feature type="domain" description="Glycoside hydrolase family 2 immunoglobulin-like beta-sandwich" evidence="7">
    <location>
        <begin position="186"/>
        <end position="258"/>
    </location>
</feature>
<keyword evidence="5 6" id="KW-0326">Glycosidase</keyword>
<organism evidence="10 11">
    <name type="scientific">Paracholeplasma vituli</name>
    <dbReference type="NCBI Taxonomy" id="69473"/>
    <lineage>
        <taxon>Bacteria</taxon>
        <taxon>Bacillati</taxon>
        <taxon>Mycoplasmatota</taxon>
        <taxon>Mollicutes</taxon>
        <taxon>Acholeplasmatales</taxon>
        <taxon>Acholeplasmataceae</taxon>
        <taxon>Paracholeplasma</taxon>
    </lineage>
</organism>
<dbReference type="Pfam" id="PF02836">
    <property type="entry name" value="Glyco_hydro_2_C"/>
    <property type="match status" value="1"/>
</dbReference>
<dbReference type="PANTHER" id="PTHR10066">
    <property type="entry name" value="BETA-GLUCURONIDASE"/>
    <property type="match status" value="1"/>
</dbReference>
<dbReference type="Gene3D" id="2.60.40.10">
    <property type="entry name" value="Immunoglobulins"/>
    <property type="match status" value="1"/>
</dbReference>
<dbReference type="Pfam" id="PF00703">
    <property type="entry name" value="Glyco_hydro_2"/>
    <property type="match status" value="1"/>
</dbReference>
<accession>A0ABT2PW29</accession>
<dbReference type="PROSITE" id="PS00719">
    <property type="entry name" value="GLYCOSYL_HYDROL_F2_1"/>
    <property type="match status" value="1"/>
</dbReference>
<proteinExistence type="inferred from homology"/>
<dbReference type="SUPFAM" id="SSF49785">
    <property type="entry name" value="Galactose-binding domain-like"/>
    <property type="match status" value="1"/>
</dbReference>
<dbReference type="InterPro" id="IPR023230">
    <property type="entry name" value="Glyco_hydro_2_CS"/>
</dbReference>
<evidence type="ECO:0000256" key="6">
    <source>
        <dbReference type="RuleBase" id="RU361154"/>
    </source>
</evidence>
<comment type="caution">
    <text evidence="10">The sequence shown here is derived from an EMBL/GenBank/DDBJ whole genome shotgun (WGS) entry which is preliminary data.</text>
</comment>
<gene>
    <name evidence="10" type="primary">uidA</name>
    <name evidence="10" type="ORF">N7603_05775</name>
</gene>
<dbReference type="InterPro" id="IPR036156">
    <property type="entry name" value="Beta-gal/glucu_dom_sf"/>
</dbReference>
<feature type="domain" description="Glycoside hydrolase family 2 catalytic" evidence="8">
    <location>
        <begin position="261"/>
        <end position="561"/>
    </location>
</feature>
<comment type="similarity">
    <text evidence="1 6">Belongs to the glycosyl hydrolase 2 family.</text>
</comment>
<dbReference type="EC" id="3.2.1.31" evidence="2"/>
<keyword evidence="11" id="KW-1185">Reference proteome</keyword>
<dbReference type="InterPro" id="IPR013783">
    <property type="entry name" value="Ig-like_fold"/>
</dbReference>
<dbReference type="InterPro" id="IPR006104">
    <property type="entry name" value="Glyco_hydro_2_N"/>
</dbReference>
<dbReference type="RefSeq" id="WP_262096430.1">
    <property type="nucleotide sequence ID" value="NZ_JAOEGN010000009.1"/>
</dbReference>
<evidence type="ECO:0000259" key="9">
    <source>
        <dbReference type="Pfam" id="PF02837"/>
    </source>
</evidence>
<reference evidence="11" key="1">
    <citation type="submission" date="2023-07" db="EMBL/GenBank/DDBJ databases">
        <title>Novel Mycoplasma species identified in domestic and wild animals.</title>
        <authorList>
            <person name="Volokhov D.V."/>
            <person name="Furtak V.A."/>
            <person name="Zagorodnyaya T.A."/>
        </authorList>
    </citation>
    <scope>NUCLEOTIDE SEQUENCE [LARGE SCALE GENOMIC DNA]</scope>
    <source>
        <strain evidence="11">92-19</strain>
    </source>
</reference>
<dbReference type="GO" id="GO:0004566">
    <property type="term" value="F:beta-glucuronidase activity"/>
    <property type="evidence" value="ECO:0007669"/>
    <property type="project" value="UniProtKB-EC"/>
</dbReference>
<dbReference type="PANTHER" id="PTHR10066:SF67">
    <property type="entry name" value="BETA-GLUCURONIDASE"/>
    <property type="match status" value="1"/>
</dbReference>
<dbReference type="InterPro" id="IPR006101">
    <property type="entry name" value="Glyco_hydro_2"/>
</dbReference>
<evidence type="ECO:0000313" key="11">
    <source>
        <dbReference type="Proteomes" id="UP001209076"/>
    </source>
</evidence>
<dbReference type="Pfam" id="PF02837">
    <property type="entry name" value="Glyco_hydro_2_N"/>
    <property type="match status" value="1"/>
</dbReference>
<evidence type="ECO:0000256" key="2">
    <source>
        <dbReference type="ARBA" id="ARBA00012761"/>
    </source>
</evidence>
<dbReference type="NCBIfam" id="NF007538">
    <property type="entry name" value="PRK10150.1"/>
    <property type="match status" value="1"/>
</dbReference>